<dbReference type="Gene3D" id="1.10.238.10">
    <property type="entry name" value="EF-hand"/>
    <property type="match status" value="2"/>
</dbReference>
<keyword evidence="2" id="KW-0479">Metal-binding</keyword>
<dbReference type="InterPro" id="IPR011992">
    <property type="entry name" value="EF-hand-dom_pair"/>
</dbReference>
<reference evidence="6 7" key="1">
    <citation type="submission" date="2014-03" db="EMBL/GenBank/DDBJ databases">
        <authorList>
            <person name="Sibley D."/>
            <person name="Venepally P."/>
            <person name="Karamycheva S."/>
            <person name="Hadjithomas M."/>
            <person name="Khan A."/>
            <person name="Brunk B."/>
            <person name="Roos D."/>
            <person name="Caler E."/>
            <person name="Lorenzi H."/>
        </authorList>
    </citation>
    <scope>NUCLEOTIDE SEQUENCE [LARGE SCALE GENOMIC DNA]</scope>
    <source>
        <strain evidence="7">p89</strain>
    </source>
</reference>
<comment type="caution">
    <text evidence="6">The sequence shown here is derived from an EMBL/GenBank/DDBJ whole genome shotgun (WGS) entry which is preliminary data.</text>
</comment>
<feature type="domain" description="EF-hand" evidence="5">
    <location>
        <begin position="69"/>
        <end position="104"/>
    </location>
</feature>
<dbReference type="PANTHER" id="PTHR23048:SF0">
    <property type="entry name" value="CALMODULIN LIKE 3"/>
    <property type="match status" value="1"/>
</dbReference>
<dbReference type="GO" id="GO:0016460">
    <property type="term" value="C:myosin II complex"/>
    <property type="evidence" value="ECO:0007669"/>
    <property type="project" value="TreeGrafter"/>
</dbReference>
<evidence type="ECO:0000313" key="7">
    <source>
        <dbReference type="Proteomes" id="UP000028828"/>
    </source>
</evidence>
<keyword evidence="4" id="KW-0007">Acetylation</keyword>
<dbReference type="SUPFAM" id="SSF47473">
    <property type="entry name" value="EF-hand"/>
    <property type="match status" value="1"/>
</dbReference>
<evidence type="ECO:0000259" key="5">
    <source>
        <dbReference type="PROSITE" id="PS50222"/>
    </source>
</evidence>
<gene>
    <name evidence="6" type="ORF">TGP89_311260</name>
</gene>
<evidence type="ECO:0000256" key="4">
    <source>
        <dbReference type="ARBA" id="ARBA00022990"/>
    </source>
</evidence>
<dbReference type="InterPro" id="IPR050230">
    <property type="entry name" value="CALM/Myosin/TropC-like"/>
</dbReference>
<dbReference type="Proteomes" id="UP000028828">
    <property type="component" value="Unassembled WGS sequence"/>
</dbReference>
<keyword evidence="3" id="KW-0677">Repeat</keyword>
<dbReference type="InterPro" id="IPR002048">
    <property type="entry name" value="EF_hand_dom"/>
</dbReference>
<dbReference type="AlphaFoldDB" id="A0A086K9N5"/>
<evidence type="ECO:0000256" key="2">
    <source>
        <dbReference type="ARBA" id="ARBA00022723"/>
    </source>
</evidence>
<dbReference type="VEuPathDB" id="ToxoDB:TGP89_311260"/>
<name>A0A086K9N5_TOXGO</name>
<dbReference type="OrthoDB" id="329370at2759"/>
<accession>A0A086K9N5</accession>
<sequence>MSSDADIQMAFQDCSEGSKIPAAKLGAAARLAGASPSNGEVAEFAGKMSGGVDLAAFKTFCNATQHKDDDPNDLKELFKAADIGGSGKIGRSAMKNILQGFGEPLTDAEFEAIAKDFLRDNGENVDYAAMMAAIIQS</sequence>
<protein>
    <recommendedName>
        <fullName evidence="1">Calmodulin</fullName>
    </recommendedName>
</protein>
<organism evidence="6 7">
    <name type="scientific">Toxoplasma gondii p89</name>
    <dbReference type="NCBI Taxonomy" id="943119"/>
    <lineage>
        <taxon>Eukaryota</taxon>
        <taxon>Sar</taxon>
        <taxon>Alveolata</taxon>
        <taxon>Apicomplexa</taxon>
        <taxon>Conoidasida</taxon>
        <taxon>Coccidia</taxon>
        <taxon>Eucoccidiorida</taxon>
        <taxon>Eimeriorina</taxon>
        <taxon>Sarcocystidae</taxon>
        <taxon>Toxoplasma</taxon>
    </lineage>
</organism>
<proteinExistence type="predicted"/>
<dbReference type="PROSITE" id="PS50222">
    <property type="entry name" value="EF_HAND_2"/>
    <property type="match status" value="1"/>
</dbReference>
<evidence type="ECO:0000313" key="6">
    <source>
        <dbReference type="EMBL" id="KFG41103.1"/>
    </source>
</evidence>
<evidence type="ECO:0000256" key="3">
    <source>
        <dbReference type="ARBA" id="ARBA00022737"/>
    </source>
</evidence>
<dbReference type="EMBL" id="AEYI02001138">
    <property type="protein sequence ID" value="KFG41103.1"/>
    <property type="molecule type" value="Genomic_DNA"/>
</dbReference>
<dbReference type="GO" id="GO:0005509">
    <property type="term" value="F:calcium ion binding"/>
    <property type="evidence" value="ECO:0007669"/>
    <property type="project" value="InterPro"/>
</dbReference>
<evidence type="ECO:0000256" key="1">
    <source>
        <dbReference type="ARBA" id="ARBA00020786"/>
    </source>
</evidence>
<dbReference type="PANTHER" id="PTHR23048">
    <property type="entry name" value="MYOSIN LIGHT CHAIN 1, 3"/>
    <property type="match status" value="1"/>
</dbReference>